<dbReference type="InterPro" id="IPR018608">
    <property type="entry name" value="Gti1/Pac2"/>
</dbReference>
<dbReference type="OrthoDB" id="5572844at2759"/>
<name>A0A1X0R4I3_RHIZD</name>
<feature type="compositionally biased region" description="Low complexity" evidence="1">
    <location>
        <begin position="379"/>
        <end position="416"/>
    </location>
</feature>
<feature type="region of interest" description="Disordered" evidence="1">
    <location>
        <begin position="501"/>
        <end position="568"/>
    </location>
</feature>
<feature type="region of interest" description="Disordered" evidence="1">
    <location>
        <begin position="375"/>
        <end position="416"/>
    </location>
</feature>
<evidence type="ECO:0000313" key="2">
    <source>
        <dbReference type="EMBL" id="ORE06914.1"/>
    </source>
</evidence>
<reference evidence="2" key="1">
    <citation type="journal article" date="2016" name="Proc. Natl. Acad. Sci. U.S.A.">
        <title>Lipid metabolic changes in an early divergent fungus govern the establishment of a mutualistic symbiosis with endobacteria.</title>
        <authorList>
            <person name="Lastovetsky O.A."/>
            <person name="Gaspar M.L."/>
            <person name="Mondo S.J."/>
            <person name="LaButti K.M."/>
            <person name="Sandor L."/>
            <person name="Grigoriev I.V."/>
            <person name="Henry S.A."/>
            <person name="Pawlowska T.E."/>
        </authorList>
    </citation>
    <scope>NUCLEOTIDE SEQUENCE [LARGE SCALE GENOMIC DNA]</scope>
    <source>
        <strain evidence="2">ATCC 52814</strain>
    </source>
</reference>
<dbReference type="Proteomes" id="UP000242414">
    <property type="component" value="Unassembled WGS sequence"/>
</dbReference>
<dbReference type="VEuPathDB" id="FungiDB:BCV72DRAFT_335580"/>
<organism evidence="2">
    <name type="scientific">Rhizopus microsporus var. microsporus</name>
    <dbReference type="NCBI Taxonomy" id="86635"/>
    <lineage>
        <taxon>Eukaryota</taxon>
        <taxon>Fungi</taxon>
        <taxon>Fungi incertae sedis</taxon>
        <taxon>Mucoromycota</taxon>
        <taxon>Mucoromycotina</taxon>
        <taxon>Mucoromycetes</taxon>
        <taxon>Mucorales</taxon>
        <taxon>Mucorineae</taxon>
        <taxon>Rhizopodaceae</taxon>
        <taxon>Rhizopus</taxon>
    </lineage>
</organism>
<feature type="compositionally biased region" description="Low complexity" evidence="1">
    <location>
        <begin position="327"/>
        <end position="338"/>
    </location>
</feature>
<feature type="compositionally biased region" description="Low complexity" evidence="1">
    <location>
        <begin position="250"/>
        <end position="265"/>
    </location>
</feature>
<feature type="region of interest" description="Disordered" evidence="1">
    <location>
        <begin position="326"/>
        <end position="356"/>
    </location>
</feature>
<feature type="compositionally biased region" description="Low complexity" evidence="1">
    <location>
        <begin position="509"/>
        <end position="520"/>
    </location>
</feature>
<proteinExistence type="predicted"/>
<feature type="region of interest" description="Disordered" evidence="1">
    <location>
        <begin position="250"/>
        <end position="274"/>
    </location>
</feature>
<feature type="compositionally biased region" description="Low complexity" evidence="1">
    <location>
        <begin position="527"/>
        <end position="548"/>
    </location>
</feature>
<dbReference type="GO" id="GO:0003677">
    <property type="term" value="F:DNA binding"/>
    <property type="evidence" value="ECO:0007669"/>
    <property type="project" value="TreeGrafter"/>
</dbReference>
<dbReference type="Pfam" id="PF09729">
    <property type="entry name" value="Gti1_Pac2"/>
    <property type="match status" value="1"/>
</dbReference>
<gene>
    <name evidence="2" type="ORF">BCV72DRAFT_335580</name>
</gene>
<feature type="compositionally biased region" description="Basic and acidic residues" evidence="1">
    <location>
        <begin position="549"/>
        <end position="562"/>
    </location>
</feature>
<dbReference type="AlphaFoldDB" id="A0A1X0R4I3"/>
<protein>
    <submittedName>
        <fullName evidence="2">Uncharacterized protein</fullName>
    </submittedName>
</protein>
<accession>A0A1X0R4I3</accession>
<dbReference type="PANTHER" id="PTHR28027">
    <property type="entry name" value="TRANSCRIPTIONAL REGULATOR MIT1"/>
    <property type="match status" value="1"/>
</dbReference>
<dbReference type="PANTHER" id="PTHR28027:SF2">
    <property type="entry name" value="TRANSCRIPTIONAL REGULATOR MIT1"/>
    <property type="match status" value="1"/>
</dbReference>
<sequence length="603" mass="67254">MTETFYGYIETTQDVLLIFEGCRRGLLPRICRRLQEKERRMIRSGSVFVFDERESGIISFNIDRGLKRAELSIYIGIKRWTDGLVWSPSRILGNFLIYRELDKRIPGDKKLTSITNESRQRSFSADQTAGILGVSTDRNRERRLVGSLSDSYRFRKDGLIKKTMSIIVNGVTQHLVSYYHPQDIISNKLRTPSSVPELASLEISPDLLVKQNFRVPPMVEPSSFDHSENAFINSSSYDERRAHSFRSMSLGSLHNTNSNSSNNMLGTPGNPSTPSLLYTPSLATNAAAGRMNVNNSNNKLPNNALPSSYYTNPLYSNTAGFSPLPSPSSITSSPMLSPVHQSFPHPRHYSISSASSGPIQRFAARNSFDLMSGIQTDRQQQPSPSQQQQQQQHHPHPTSQQQQQQQQPSSSQQQSIHPHMLPDMFLSGDTHIKAENDTSVNAGSEAVGISTPATGASGFSSSPNIGQLLNPIHPLNTTIKQNDPSMTNAQLFQSMNISSPSKYQDFSLPSTTAATPSGTPHFDSFSNNNNNHYYEQQQQQQQQQQTVTDSDHHYHHHQEQQDTHSSNNLVPLFRNGMVLPNTNSSSMYDESASDLGIEPLMLK</sequence>
<dbReference type="EMBL" id="KV921914">
    <property type="protein sequence ID" value="ORE06914.1"/>
    <property type="molecule type" value="Genomic_DNA"/>
</dbReference>
<evidence type="ECO:0000256" key="1">
    <source>
        <dbReference type="SAM" id="MobiDB-lite"/>
    </source>
</evidence>